<dbReference type="InterPro" id="IPR032675">
    <property type="entry name" value="LRR_dom_sf"/>
</dbReference>
<dbReference type="SUPFAM" id="SSF52540">
    <property type="entry name" value="P-loop containing nucleoside triphosphate hydrolases"/>
    <property type="match status" value="1"/>
</dbReference>
<keyword evidence="8" id="KW-1185">Reference proteome</keyword>
<keyword evidence="5" id="KW-0175">Coiled coil</keyword>
<proteinExistence type="inferred from homology"/>
<dbReference type="FunFam" id="3.40.50.300:FF:001091">
    <property type="entry name" value="Probable disease resistance protein At1g61300"/>
    <property type="match status" value="1"/>
</dbReference>
<keyword evidence="2" id="KW-0547">Nucleotide-binding</keyword>
<feature type="coiled-coil region" evidence="5">
    <location>
        <begin position="33"/>
        <end position="60"/>
    </location>
</feature>
<evidence type="ECO:0000313" key="8">
    <source>
        <dbReference type="Proteomes" id="UP001187192"/>
    </source>
</evidence>
<protein>
    <recommendedName>
        <fullName evidence="6">NB-ARC domain-containing protein</fullName>
    </recommendedName>
</protein>
<accession>A0AA87ZA76</accession>
<dbReference type="PANTHER" id="PTHR33463">
    <property type="entry name" value="NB-ARC DOMAIN-CONTAINING PROTEIN-RELATED"/>
    <property type="match status" value="1"/>
</dbReference>
<dbReference type="EMBL" id="BTGU01004107">
    <property type="protein sequence ID" value="GMN22363.1"/>
    <property type="molecule type" value="Genomic_DNA"/>
</dbReference>
<dbReference type="AlphaFoldDB" id="A0AA87ZA76"/>
<feature type="domain" description="NB-ARC" evidence="6">
    <location>
        <begin position="166"/>
        <end position="333"/>
    </location>
</feature>
<dbReference type="PRINTS" id="PR00364">
    <property type="entry name" value="DISEASERSIST"/>
</dbReference>
<comment type="similarity">
    <text evidence="1">Belongs to the disease resistance NB-LRR family.</text>
</comment>
<evidence type="ECO:0000256" key="3">
    <source>
        <dbReference type="ARBA" id="ARBA00022821"/>
    </source>
</evidence>
<dbReference type="SUPFAM" id="SSF52058">
    <property type="entry name" value="L domain-like"/>
    <property type="match status" value="1"/>
</dbReference>
<evidence type="ECO:0000256" key="2">
    <source>
        <dbReference type="ARBA" id="ARBA00022741"/>
    </source>
</evidence>
<dbReference type="GO" id="GO:0006952">
    <property type="term" value="P:defense response"/>
    <property type="evidence" value="ECO:0007669"/>
    <property type="project" value="UniProtKB-KW"/>
</dbReference>
<dbReference type="GO" id="GO:0043531">
    <property type="term" value="F:ADP binding"/>
    <property type="evidence" value="ECO:0007669"/>
    <property type="project" value="InterPro"/>
</dbReference>
<dbReference type="InterPro" id="IPR027417">
    <property type="entry name" value="P-loop_NTPase"/>
</dbReference>
<dbReference type="Gene3D" id="1.10.8.430">
    <property type="entry name" value="Helical domain of apoptotic protease-activating factors"/>
    <property type="match status" value="1"/>
</dbReference>
<dbReference type="InterPro" id="IPR042197">
    <property type="entry name" value="Apaf_helical"/>
</dbReference>
<evidence type="ECO:0000256" key="1">
    <source>
        <dbReference type="ARBA" id="ARBA00008894"/>
    </source>
</evidence>
<comment type="caution">
    <text evidence="7">The sequence shown here is derived from an EMBL/GenBank/DDBJ whole genome shotgun (WGS) entry which is preliminary data.</text>
</comment>
<gene>
    <name evidence="7" type="ORF">TIFTF001_045643</name>
</gene>
<dbReference type="GO" id="GO:0005524">
    <property type="term" value="F:ATP binding"/>
    <property type="evidence" value="ECO:0007669"/>
    <property type="project" value="UniProtKB-KW"/>
</dbReference>
<dbReference type="InterPro" id="IPR002182">
    <property type="entry name" value="NB-ARC"/>
</dbReference>
<keyword evidence="3" id="KW-0611">Plant defense</keyword>
<dbReference type="Gene3D" id="3.40.50.300">
    <property type="entry name" value="P-loop containing nucleotide triphosphate hydrolases"/>
    <property type="match status" value="1"/>
</dbReference>
<evidence type="ECO:0000256" key="4">
    <source>
        <dbReference type="ARBA" id="ARBA00022840"/>
    </source>
</evidence>
<dbReference type="InterPro" id="IPR050905">
    <property type="entry name" value="Plant_NBS-LRR"/>
</dbReference>
<evidence type="ECO:0000259" key="6">
    <source>
        <dbReference type="Pfam" id="PF00931"/>
    </source>
</evidence>
<dbReference type="Gene3D" id="3.80.10.10">
    <property type="entry name" value="Ribonuclease Inhibitor"/>
    <property type="match status" value="1"/>
</dbReference>
<evidence type="ECO:0000313" key="7">
    <source>
        <dbReference type="EMBL" id="GMN22363.1"/>
    </source>
</evidence>
<dbReference type="Proteomes" id="UP001187192">
    <property type="component" value="Unassembled WGS sequence"/>
</dbReference>
<sequence length="637" mass="71847">MSVVGCLVTIGGAILRPVCDCVFAPVRHQLEYIFSYKDKIKNLENQVRKLDDKINMIQSDTELAKNEGNAIKEYVQDWQKDATSKFKEAKDFLEPDPDHTRARCSCRRPLPNLALRRRLSKEAKEMAEEIEHVIGKANDFGKDISFRPAVQHSFEQKDFEKFETRDETLREMMEALRNPEVRMIGLCGFGGMGKTMLVKEVARLAKEGNQFSRQIMVVVSQNLDIERIQQQIADQLGLKFEKEHKTSRAKLLEDSLEKEQKILIILDDVWKDQLDDLSKVGIRFKDDSKESKIILTSRFQEVCRAMGADDKTTLEIKGLDNGEAMDLFNRIVGDVVDGEKSEFRSIATEVIGECGGLPLAIVTIASALKINKSLSFWGDALLQLKQWSPESIIYGKMYNCFKAVYNELGNEAKENFEELYAISVPGGGGFNDDQLPERLACPRLKFLMLRTNGGLEITDRFFEETKELKALRLDVKGGKKLASSFRSLQNLKALHLRIWEGGDVDIAIIGELTNLLILDLSASKDLVALPKEIGNLSRLQVLNLSDCCGLKVIEPNVISRLVQLEELYMERFWWETEGLINASLLSIENCDPIEEGCAWAGSAGDGWVLGRLKDNKIVKISTHTSPTKRWFGRVGGG</sequence>
<reference evidence="7" key="1">
    <citation type="submission" date="2023-07" db="EMBL/GenBank/DDBJ databases">
        <title>draft genome sequence of fig (Ficus carica).</title>
        <authorList>
            <person name="Takahashi T."/>
            <person name="Nishimura K."/>
        </authorList>
    </citation>
    <scope>NUCLEOTIDE SEQUENCE</scope>
</reference>
<dbReference type="PANTHER" id="PTHR33463:SF198">
    <property type="entry name" value="RPP4C3"/>
    <property type="match status" value="1"/>
</dbReference>
<name>A0AA87ZA76_FICCA</name>
<organism evidence="7 8">
    <name type="scientific">Ficus carica</name>
    <name type="common">Common fig</name>
    <dbReference type="NCBI Taxonomy" id="3494"/>
    <lineage>
        <taxon>Eukaryota</taxon>
        <taxon>Viridiplantae</taxon>
        <taxon>Streptophyta</taxon>
        <taxon>Embryophyta</taxon>
        <taxon>Tracheophyta</taxon>
        <taxon>Spermatophyta</taxon>
        <taxon>Magnoliopsida</taxon>
        <taxon>eudicotyledons</taxon>
        <taxon>Gunneridae</taxon>
        <taxon>Pentapetalae</taxon>
        <taxon>rosids</taxon>
        <taxon>fabids</taxon>
        <taxon>Rosales</taxon>
        <taxon>Moraceae</taxon>
        <taxon>Ficeae</taxon>
        <taxon>Ficus</taxon>
    </lineage>
</organism>
<evidence type="ECO:0000256" key="5">
    <source>
        <dbReference type="SAM" id="Coils"/>
    </source>
</evidence>
<dbReference type="Pfam" id="PF00931">
    <property type="entry name" value="NB-ARC"/>
    <property type="match status" value="1"/>
</dbReference>
<keyword evidence="4" id="KW-0067">ATP-binding</keyword>